<reference evidence="2" key="1">
    <citation type="submission" date="2020-09" db="EMBL/GenBank/DDBJ databases">
        <title>Genome-Enabled Discovery of Anthraquinone Biosynthesis in Senna tora.</title>
        <authorList>
            <person name="Kang S.-H."/>
            <person name="Pandey R.P."/>
            <person name="Lee C.-M."/>
            <person name="Sim J.-S."/>
            <person name="Jeong J.-T."/>
            <person name="Choi B.-S."/>
            <person name="Jung M."/>
            <person name="Ginzburg D."/>
            <person name="Zhao K."/>
            <person name="Won S.Y."/>
            <person name="Oh T.-J."/>
            <person name="Yu Y."/>
            <person name="Kim N.-H."/>
            <person name="Lee O.R."/>
            <person name="Lee T.-H."/>
            <person name="Bashyal P."/>
            <person name="Kim T.-S."/>
            <person name="Lee W.-H."/>
            <person name="Kawkins C."/>
            <person name="Kim C.-K."/>
            <person name="Kim J.S."/>
            <person name="Ahn B.O."/>
            <person name="Rhee S.Y."/>
            <person name="Sohng J.K."/>
        </authorList>
    </citation>
    <scope>NUCLEOTIDE SEQUENCE</scope>
    <source>
        <tissue evidence="2">Leaf</tissue>
    </source>
</reference>
<dbReference type="EMBL" id="JAAIUW010000011">
    <property type="protein sequence ID" value="KAF7810459.1"/>
    <property type="molecule type" value="Genomic_DNA"/>
</dbReference>
<dbReference type="AlphaFoldDB" id="A0A834SUZ2"/>
<evidence type="ECO:0000313" key="3">
    <source>
        <dbReference type="Proteomes" id="UP000634136"/>
    </source>
</evidence>
<organism evidence="2 3">
    <name type="scientific">Senna tora</name>
    <dbReference type="NCBI Taxonomy" id="362788"/>
    <lineage>
        <taxon>Eukaryota</taxon>
        <taxon>Viridiplantae</taxon>
        <taxon>Streptophyta</taxon>
        <taxon>Embryophyta</taxon>
        <taxon>Tracheophyta</taxon>
        <taxon>Spermatophyta</taxon>
        <taxon>Magnoliopsida</taxon>
        <taxon>eudicotyledons</taxon>
        <taxon>Gunneridae</taxon>
        <taxon>Pentapetalae</taxon>
        <taxon>rosids</taxon>
        <taxon>fabids</taxon>
        <taxon>Fabales</taxon>
        <taxon>Fabaceae</taxon>
        <taxon>Caesalpinioideae</taxon>
        <taxon>Cassia clade</taxon>
        <taxon>Senna</taxon>
    </lineage>
</organism>
<name>A0A834SUZ2_9FABA</name>
<keyword evidence="3" id="KW-1185">Reference proteome</keyword>
<evidence type="ECO:0000256" key="1">
    <source>
        <dbReference type="SAM" id="MobiDB-lite"/>
    </source>
</evidence>
<evidence type="ECO:0000313" key="2">
    <source>
        <dbReference type="EMBL" id="KAF7810459.1"/>
    </source>
</evidence>
<accession>A0A834SUZ2</accession>
<dbReference type="Proteomes" id="UP000634136">
    <property type="component" value="Unassembled WGS sequence"/>
</dbReference>
<feature type="region of interest" description="Disordered" evidence="1">
    <location>
        <begin position="1"/>
        <end position="42"/>
    </location>
</feature>
<proteinExistence type="predicted"/>
<comment type="caution">
    <text evidence="2">The sequence shown here is derived from an EMBL/GenBank/DDBJ whole genome shotgun (WGS) entry which is preliminary data.</text>
</comment>
<sequence>MADSNAPAATIDASTLRRSMRIRQGTTDTTSTEAGTSVVSQPPNVSVTHIAITEHIIETPATMEEMCSQHPYGMSHYPCPLGSAQGPGDPVRVSRENEIARVEVEITSIRQREREMYGGLPPASSYLHMPWASAYNTYTPCGASAVSPGQYQWPEFNFKGEDDILSPNRL</sequence>
<gene>
    <name evidence="2" type="ORF">G2W53_037202</name>
</gene>
<protein>
    <submittedName>
        <fullName evidence="2">Uncharacterized protein</fullName>
    </submittedName>
</protein>
<feature type="compositionally biased region" description="Low complexity" evidence="1">
    <location>
        <begin position="25"/>
        <end position="37"/>
    </location>
</feature>